<dbReference type="AlphaFoldDB" id="A0A6A6BD50"/>
<feature type="compositionally biased region" description="Basic and acidic residues" evidence="1">
    <location>
        <begin position="134"/>
        <end position="143"/>
    </location>
</feature>
<protein>
    <submittedName>
        <fullName evidence="2">Uncharacterized protein</fullName>
    </submittedName>
</protein>
<accession>A0A6A6BD50</accession>
<organism evidence="2 3">
    <name type="scientific">Aplosporella prunicola CBS 121167</name>
    <dbReference type="NCBI Taxonomy" id="1176127"/>
    <lineage>
        <taxon>Eukaryota</taxon>
        <taxon>Fungi</taxon>
        <taxon>Dikarya</taxon>
        <taxon>Ascomycota</taxon>
        <taxon>Pezizomycotina</taxon>
        <taxon>Dothideomycetes</taxon>
        <taxon>Dothideomycetes incertae sedis</taxon>
        <taxon>Botryosphaeriales</taxon>
        <taxon>Aplosporellaceae</taxon>
        <taxon>Aplosporella</taxon>
    </lineage>
</organism>
<evidence type="ECO:0000256" key="1">
    <source>
        <dbReference type="SAM" id="MobiDB-lite"/>
    </source>
</evidence>
<dbReference type="OrthoDB" id="5403747at2759"/>
<gene>
    <name evidence="2" type="ORF">K452DRAFT_298911</name>
</gene>
<name>A0A6A6BD50_9PEZI</name>
<feature type="compositionally biased region" description="Acidic residues" evidence="1">
    <location>
        <begin position="111"/>
        <end position="121"/>
    </location>
</feature>
<dbReference type="GeneID" id="54299664"/>
<evidence type="ECO:0000313" key="2">
    <source>
        <dbReference type="EMBL" id="KAF2140827.1"/>
    </source>
</evidence>
<evidence type="ECO:0000313" key="3">
    <source>
        <dbReference type="Proteomes" id="UP000799438"/>
    </source>
</evidence>
<feature type="region of interest" description="Disordered" evidence="1">
    <location>
        <begin position="62"/>
        <end position="144"/>
    </location>
</feature>
<reference evidence="2" key="1">
    <citation type="journal article" date="2020" name="Stud. Mycol.">
        <title>101 Dothideomycetes genomes: a test case for predicting lifestyles and emergence of pathogens.</title>
        <authorList>
            <person name="Haridas S."/>
            <person name="Albert R."/>
            <person name="Binder M."/>
            <person name="Bloem J."/>
            <person name="Labutti K."/>
            <person name="Salamov A."/>
            <person name="Andreopoulos B."/>
            <person name="Baker S."/>
            <person name="Barry K."/>
            <person name="Bills G."/>
            <person name="Bluhm B."/>
            <person name="Cannon C."/>
            <person name="Castanera R."/>
            <person name="Culley D."/>
            <person name="Daum C."/>
            <person name="Ezra D."/>
            <person name="Gonzalez J."/>
            <person name="Henrissat B."/>
            <person name="Kuo A."/>
            <person name="Liang C."/>
            <person name="Lipzen A."/>
            <person name="Lutzoni F."/>
            <person name="Magnuson J."/>
            <person name="Mondo S."/>
            <person name="Nolan M."/>
            <person name="Ohm R."/>
            <person name="Pangilinan J."/>
            <person name="Park H.-J."/>
            <person name="Ramirez L."/>
            <person name="Alfaro M."/>
            <person name="Sun H."/>
            <person name="Tritt A."/>
            <person name="Yoshinaga Y."/>
            <person name="Zwiers L.-H."/>
            <person name="Turgeon B."/>
            <person name="Goodwin S."/>
            <person name="Spatafora J."/>
            <person name="Crous P."/>
            <person name="Grigoriev I."/>
        </authorList>
    </citation>
    <scope>NUCLEOTIDE SEQUENCE</scope>
    <source>
        <strain evidence="2">CBS 121167</strain>
    </source>
</reference>
<sequence length="172" mass="18159">MAPPAKASNLSARDLEVTALVWQCFKSDPSVDYEKLAQLANFKNAASASACWGTIKKKLLANSNKSVTASPAKKRTAKQANSDGDAGSPAKKPRGRKTAAALPPTPSSQPTDDDEDDDEEPTPLAGVAAGGNSRIKEEQHDEDGGVAVGVEVELEPTHTFFDTFNPYEDDSA</sequence>
<keyword evidence="3" id="KW-1185">Reference proteome</keyword>
<proteinExistence type="predicted"/>
<dbReference type="RefSeq" id="XP_033396540.1">
    <property type="nucleotide sequence ID" value="XM_033542167.1"/>
</dbReference>
<dbReference type="Proteomes" id="UP000799438">
    <property type="component" value="Unassembled WGS sequence"/>
</dbReference>
<dbReference type="EMBL" id="ML995488">
    <property type="protein sequence ID" value="KAF2140827.1"/>
    <property type="molecule type" value="Genomic_DNA"/>
</dbReference>